<reference evidence="1" key="1">
    <citation type="journal article" date="2020" name="Phytopathology">
        <title>Genome sequence of the chestnut blight fungus Cryphonectria parasitica EP155: A fundamental resource for an archetypical invasive plant pathogen.</title>
        <authorList>
            <person name="Crouch J.A."/>
            <person name="Dawe A."/>
            <person name="Aerts A."/>
            <person name="Barry K."/>
            <person name="Churchill A.C.L."/>
            <person name="Grimwood J."/>
            <person name="Hillman B."/>
            <person name="Milgroom M.G."/>
            <person name="Pangilinan J."/>
            <person name="Smith M."/>
            <person name="Salamov A."/>
            <person name="Schmutz J."/>
            <person name="Yadav J."/>
            <person name="Grigoriev I.V."/>
            <person name="Nuss D."/>
        </authorList>
    </citation>
    <scope>NUCLEOTIDE SEQUENCE</scope>
    <source>
        <strain evidence="1">EP155</strain>
    </source>
</reference>
<comment type="caution">
    <text evidence="1">The sequence shown here is derived from an EMBL/GenBank/DDBJ whole genome shotgun (WGS) entry which is preliminary data.</text>
</comment>
<dbReference type="RefSeq" id="XP_040777146.1">
    <property type="nucleotide sequence ID" value="XM_040924544.1"/>
</dbReference>
<name>A0A9P4Y4V6_CRYP1</name>
<gene>
    <name evidence="1" type="ORF">M406DRAFT_54780</name>
</gene>
<sequence length="74" mass="8330">RQSTRHAPSLVCPHLLAHLISLSFPFRSFINFQKKQKANGKSKTGCQLVTVHGTRASRVELSVVFPLLRCVSWL</sequence>
<feature type="non-terminal residue" evidence="1">
    <location>
        <position position="1"/>
    </location>
</feature>
<dbReference type="EMBL" id="MU032347">
    <property type="protein sequence ID" value="KAF3766185.1"/>
    <property type="molecule type" value="Genomic_DNA"/>
</dbReference>
<evidence type="ECO:0000313" key="2">
    <source>
        <dbReference type="Proteomes" id="UP000803844"/>
    </source>
</evidence>
<dbReference type="Proteomes" id="UP000803844">
    <property type="component" value="Unassembled WGS sequence"/>
</dbReference>
<evidence type="ECO:0000313" key="1">
    <source>
        <dbReference type="EMBL" id="KAF3766185.1"/>
    </source>
</evidence>
<proteinExistence type="predicted"/>
<keyword evidence="2" id="KW-1185">Reference proteome</keyword>
<protein>
    <submittedName>
        <fullName evidence="1">Uncharacterized protein</fullName>
    </submittedName>
</protein>
<dbReference type="AlphaFoldDB" id="A0A9P4Y4V6"/>
<accession>A0A9P4Y4V6</accession>
<organism evidence="1 2">
    <name type="scientific">Cryphonectria parasitica (strain ATCC 38755 / EP155)</name>
    <dbReference type="NCBI Taxonomy" id="660469"/>
    <lineage>
        <taxon>Eukaryota</taxon>
        <taxon>Fungi</taxon>
        <taxon>Dikarya</taxon>
        <taxon>Ascomycota</taxon>
        <taxon>Pezizomycotina</taxon>
        <taxon>Sordariomycetes</taxon>
        <taxon>Sordariomycetidae</taxon>
        <taxon>Diaporthales</taxon>
        <taxon>Cryphonectriaceae</taxon>
        <taxon>Cryphonectria-Endothia species complex</taxon>
        <taxon>Cryphonectria</taxon>
    </lineage>
</organism>
<dbReference type="GeneID" id="63841673"/>